<feature type="compositionally biased region" description="Basic residues" evidence="1">
    <location>
        <begin position="51"/>
        <end position="63"/>
    </location>
</feature>
<evidence type="ECO:0000256" key="2">
    <source>
        <dbReference type="SAM" id="Phobius"/>
    </source>
</evidence>
<organism evidence="3 4">
    <name type="scientific">Durusdinium trenchii</name>
    <dbReference type="NCBI Taxonomy" id="1381693"/>
    <lineage>
        <taxon>Eukaryota</taxon>
        <taxon>Sar</taxon>
        <taxon>Alveolata</taxon>
        <taxon>Dinophyceae</taxon>
        <taxon>Suessiales</taxon>
        <taxon>Symbiodiniaceae</taxon>
        <taxon>Durusdinium</taxon>
    </lineage>
</organism>
<keyword evidence="2" id="KW-1133">Transmembrane helix</keyword>
<keyword evidence="4" id="KW-1185">Reference proteome</keyword>
<feature type="region of interest" description="Disordered" evidence="1">
    <location>
        <begin position="1007"/>
        <end position="1031"/>
    </location>
</feature>
<dbReference type="EMBL" id="CAXAMM010042489">
    <property type="protein sequence ID" value="CAK9105212.1"/>
    <property type="molecule type" value="Genomic_DNA"/>
</dbReference>
<accession>A0ABP0RXD7</accession>
<feature type="compositionally biased region" description="Polar residues" evidence="1">
    <location>
        <begin position="895"/>
        <end position="911"/>
    </location>
</feature>
<feature type="compositionally biased region" description="Polar residues" evidence="1">
    <location>
        <begin position="918"/>
        <end position="928"/>
    </location>
</feature>
<evidence type="ECO:0000313" key="3">
    <source>
        <dbReference type="EMBL" id="CAK9105212.1"/>
    </source>
</evidence>
<feature type="region of interest" description="Disordered" evidence="1">
    <location>
        <begin position="217"/>
        <end position="238"/>
    </location>
</feature>
<protein>
    <submittedName>
        <fullName evidence="3">Uncharacterized protein</fullName>
    </submittedName>
</protein>
<feature type="compositionally biased region" description="Basic and acidic residues" evidence="1">
    <location>
        <begin position="880"/>
        <end position="891"/>
    </location>
</feature>
<feature type="compositionally biased region" description="Low complexity" evidence="1">
    <location>
        <begin position="222"/>
        <end position="232"/>
    </location>
</feature>
<keyword evidence="2" id="KW-0472">Membrane</keyword>
<proteinExistence type="predicted"/>
<comment type="caution">
    <text evidence="3">The sequence shown here is derived from an EMBL/GenBank/DDBJ whole genome shotgun (WGS) entry which is preliminary data.</text>
</comment>
<feature type="region of interest" description="Disordered" evidence="1">
    <location>
        <begin position="880"/>
        <end position="928"/>
    </location>
</feature>
<sequence>MKRSATTPPLAVFPTPPGRGHLSPRGAAGSVDSCRSEASGAAHDPDDTHKYDRHRRRRHRRGGLRREATMAKAVCGLGLVAVALVGIWRWAESRLEVTTQWAELLKVSGRFSEGGVQGACIRDCFTSLRIDLSVESDEDFAQHSVLCRRYCLGKKSSSRQPSGKVDTSHTAAFGDGVGEQYHDPEGGNDEQELEAKAESLKLDAAIDDGSQVVFSESRADRAGATAQASAEEPAPEEEVGLSTFAQIQETIFNHHSLKLWLRADAGVELGPDDTVQSWTDQSKSGVQFFPTPESSHTHEFFGHEDHESSRGEPTLKFELHSKLPVVQFPCSLETRDAKLTDEMTLLFVVAPEAFLYGPSARGQRFFGHYPNGQFRFADGTPSLFSNGDGKLARMDVGIDIRSAHGLVLLKYKLQGAKGVQIGVNKDSFHKVSTSPVDMSSDSVLSVGGVSGGCGFRGGIAEILAFEGDLSDAKLSFFSSYLETKWWTDLGHEMPSFHKQLRSPLDRSRRQPQVTAVEDVALLSTSRGSSAIVPVTEAQDKRVCIPEETESRFLEFLDRNPVKLWLKADQGVVLETNTLNVLEWDGVPPGNEAAFTPGVARSDPVSADTDEQKAQGPTLQTIWGNPCTKYVSFGCSLITKRLALSTPSTIYLVARSPELTSEGEFQRLFGHFPNGGLFLDSSGPVFKSKHGFLSFKGGKQRLRGGAEDKSLREKIPFQILKFRVGDLNGVEIGISQGAFRPVGPVHDALFSRNQKLTIGGVNGGCEKSGGVGEVLVFDGLLDDSRDKSVIAYLRAKWEPVPDRDGFVEEGVPSCTKYDPEDSVLDWIPGKETSKAQQIEWQDLVHVQKTRLAATPKASQHVKAHGAVAVLRQERRRIFGDPCRQDHLSHSARLDAPTSSAPIRPNPASSAKANSRGPCQGQQRPFSNDILSWKVPSGASREARQEWQNSVDRARARLTSFDKGGSELQALLLQVASEQNALRDKLFANVCDDDDQRHGVHREDAIAESPQKMTKAPLSKPSVSPKVDCSNTDNIMDWVPPPQAPNKDRFEWEDRVAGARKSINSFQRGGAELHDLLRKIVRDLALLRENLFASNCM</sequence>
<evidence type="ECO:0000256" key="1">
    <source>
        <dbReference type="SAM" id="MobiDB-lite"/>
    </source>
</evidence>
<evidence type="ECO:0000313" key="4">
    <source>
        <dbReference type="Proteomes" id="UP001642464"/>
    </source>
</evidence>
<name>A0ABP0RXD7_9DINO</name>
<feature type="region of interest" description="Disordered" evidence="1">
    <location>
        <begin position="1"/>
        <end position="65"/>
    </location>
</feature>
<reference evidence="3 4" key="1">
    <citation type="submission" date="2024-02" db="EMBL/GenBank/DDBJ databases">
        <authorList>
            <person name="Chen Y."/>
            <person name="Shah S."/>
            <person name="Dougan E. K."/>
            <person name="Thang M."/>
            <person name="Chan C."/>
        </authorList>
    </citation>
    <scope>NUCLEOTIDE SEQUENCE [LARGE SCALE GENOMIC DNA]</scope>
</reference>
<feature type="transmembrane region" description="Helical" evidence="2">
    <location>
        <begin position="70"/>
        <end position="91"/>
    </location>
</feature>
<dbReference type="Proteomes" id="UP001642464">
    <property type="component" value="Unassembled WGS sequence"/>
</dbReference>
<feature type="region of interest" description="Disordered" evidence="1">
    <location>
        <begin position="155"/>
        <end position="193"/>
    </location>
</feature>
<gene>
    <name evidence="3" type="ORF">SCF082_LOCUS49042</name>
</gene>
<keyword evidence="2" id="KW-0812">Transmembrane</keyword>